<dbReference type="AlphaFoldDB" id="A2EBI1"/>
<protein>
    <submittedName>
        <fullName evidence="1">Uncharacterized protein</fullName>
    </submittedName>
</protein>
<dbReference type="KEGG" id="tva:4767942"/>
<evidence type="ECO:0000313" key="1">
    <source>
        <dbReference type="EMBL" id="EAY10011.1"/>
    </source>
</evidence>
<reference evidence="1" key="1">
    <citation type="submission" date="2006-10" db="EMBL/GenBank/DDBJ databases">
        <authorList>
            <person name="Amadeo P."/>
            <person name="Zhao Q."/>
            <person name="Wortman J."/>
            <person name="Fraser-Liggett C."/>
            <person name="Carlton J."/>
        </authorList>
    </citation>
    <scope>NUCLEOTIDE SEQUENCE</scope>
    <source>
        <strain evidence="1">G3</strain>
    </source>
</reference>
<dbReference type="VEuPathDB" id="TrichDB:TVAGG3_0406980"/>
<dbReference type="VEuPathDB" id="TrichDB:TVAG_128200"/>
<dbReference type="Proteomes" id="UP000001542">
    <property type="component" value="Unassembled WGS sequence"/>
</dbReference>
<keyword evidence="2" id="KW-1185">Reference proteome</keyword>
<organism evidence="1 2">
    <name type="scientific">Trichomonas vaginalis (strain ATCC PRA-98 / G3)</name>
    <dbReference type="NCBI Taxonomy" id="412133"/>
    <lineage>
        <taxon>Eukaryota</taxon>
        <taxon>Metamonada</taxon>
        <taxon>Parabasalia</taxon>
        <taxon>Trichomonadida</taxon>
        <taxon>Trichomonadidae</taxon>
        <taxon>Trichomonas</taxon>
    </lineage>
</organism>
<name>A2EBI1_TRIV3</name>
<sequence>MIVYHAIDHKNIKYFSILDVVRKIRKERHLKFILSLANPIDVGFKVSETEQLKINLEFSQKSQIEALSYATKNRDRCGSKIVYFVDSLFDVQNIINKFQKQTSNLTVISPEKTPETSSKDILSLCQSKSCLIPLFSNIKSHLNLFNTQNPNSSIFVLFVFGDTQSAIMNCSFAINGCKNDMNYMYKISNVHGNYDYLILECAEQRTKTR</sequence>
<accession>A2EBI1</accession>
<proteinExistence type="predicted"/>
<gene>
    <name evidence="1" type="ORF">TVAG_128200</name>
</gene>
<evidence type="ECO:0000313" key="2">
    <source>
        <dbReference type="Proteomes" id="UP000001542"/>
    </source>
</evidence>
<reference evidence="1" key="2">
    <citation type="journal article" date="2007" name="Science">
        <title>Draft genome sequence of the sexually transmitted pathogen Trichomonas vaginalis.</title>
        <authorList>
            <person name="Carlton J.M."/>
            <person name="Hirt R.P."/>
            <person name="Silva J.C."/>
            <person name="Delcher A.L."/>
            <person name="Schatz M."/>
            <person name="Zhao Q."/>
            <person name="Wortman J.R."/>
            <person name="Bidwell S.L."/>
            <person name="Alsmark U.C.M."/>
            <person name="Besteiro S."/>
            <person name="Sicheritz-Ponten T."/>
            <person name="Noel C.J."/>
            <person name="Dacks J.B."/>
            <person name="Foster P.G."/>
            <person name="Simillion C."/>
            <person name="Van de Peer Y."/>
            <person name="Miranda-Saavedra D."/>
            <person name="Barton G.J."/>
            <person name="Westrop G.D."/>
            <person name="Mueller S."/>
            <person name="Dessi D."/>
            <person name="Fiori P.L."/>
            <person name="Ren Q."/>
            <person name="Paulsen I."/>
            <person name="Zhang H."/>
            <person name="Bastida-Corcuera F.D."/>
            <person name="Simoes-Barbosa A."/>
            <person name="Brown M.T."/>
            <person name="Hayes R.D."/>
            <person name="Mukherjee M."/>
            <person name="Okumura C.Y."/>
            <person name="Schneider R."/>
            <person name="Smith A.J."/>
            <person name="Vanacova S."/>
            <person name="Villalvazo M."/>
            <person name="Haas B.J."/>
            <person name="Pertea M."/>
            <person name="Feldblyum T.V."/>
            <person name="Utterback T.R."/>
            <person name="Shu C.L."/>
            <person name="Osoegawa K."/>
            <person name="de Jong P.J."/>
            <person name="Hrdy I."/>
            <person name="Horvathova L."/>
            <person name="Zubacova Z."/>
            <person name="Dolezal P."/>
            <person name="Malik S.B."/>
            <person name="Logsdon J.M. Jr."/>
            <person name="Henze K."/>
            <person name="Gupta A."/>
            <person name="Wang C.C."/>
            <person name="Dunne R.L."/>
            <person name="Upcroft J.A."/>
            <person name="Upcroft P."/>
            <person name="White O."/>
            <person name="Salzberg S.L."/>
            <person name="Tang P."/>
            <person name="Chiu C.-H."/>
            <person name="Lee Y.-S."/>
            <person name="Embley T.M."/>
            <person name="Coombs G.H."/>
            <person name="Mottram J.C."/>
            <person name="Tachezy J."/>
            <person name="Fraser-Liggett C.M."/>
            <person name="Johnson P.J."/>
        </authorList>
    </citation>
    <scope>NUCLEOTIDE SEQUENCE [LARGE SCALE GENOMIC DNA]</scope>
    <source>
        <strain evidence="1">G3</strain>
    </source>
</reference>
<dbReference type="InParanoid" id="A2EBI1"/>
<dbReference type="RefSeq" id="XP_001322234.1">
    <property type="nucleotide sequence ID" value="XM_001322199.1"/>
</dbReference>
<dbReference type="EMBL" id="DS113346">
    <property type="protein sequence ID" value="EAY10011.1"/>
    <property type="molecule type" value="Genomic_DNA"/>
</dbReference>